<dbReference type="Pfam" id="PF13692">
    <property type="entry name" value="Glyco_trans_1_4"/>
    <property type="match status" value="1"/>
</dbReference>
<sequence>MTSTDEKQAPGRERQPASRPLRIAVLIKTNDGGLWILPQVEAMRQRGHEVVVVLPPGAGRLSDELRRRHFDVVDCPFPFRPGPSMLAGLWRLRRLIRQLRPDVLQYHLIASAYVARMATVGLPVRRVHTVAGPLYLDSPVIRAAERLLWRLDDTIICGCANASERYGALGCPAPRRAVATYGVDTSAFDPTSAGPGTRLTARAELGIPRDAFLAVMVAYVYPPKRLVHGGRGIKGHDVLLAAWPEFRRRHPDAHLLLVGGGWTPAGVAHRRELIERFRVAEDPTITWLETVPDVRPCYHAADVSVSPSLSESHGAAVEAGAMGVPSIVSDAGGLPETVDERSGWVVPRDDPAALLDALEHAYGEFEAGTLAGRGKAARDRMVELFDNRRTARTVTDVCERVATGAGHR</sequence>
<dbReference type="GO" id="GO:0016757">
    <property type="term" value="F:glycosyltransferase activity"/>
    <property type="evidence" value="ECO:0007669"/>
    <property type="project" value="UniProtKB-KW"/>
</dbReference>
<keyword evidence="5" id="KW-1185">Reference proteome</keyword>
<evidence type="ECO:0000256" key="2">
    <source>
        <dbReference type="ARBA" id="ARBA00022679"/>
    </source>
</evidence>
<keyword evidence="1" id="KW-0328">Glycosyltransferase</keyword>
<dbReference type="CDD" id="cd03801">
    <property type="entry name" value="GT4_PimA-like"/>
    <property type="match status" value="1"/>
</dbReference>
<dbReference type="SUPFAM" id="SSF53756">
    <property type="entry name" value="UDP-Glycosyltransferase/glycogen phosphorylase"/>
    <property type="match status" value="1"/>
</dbReference>
<name>A0A1C5GE39_MICEH</name>
<keyword evidence="2 4" id="KW-0808">Transferase</keyword>
<protein>
    <submittedName>
        <fullName evidence="4">Glycosyltransferase involved in cell wall bisynthesis</fullName>
    </submittedName>
</protein>
<dbReference type="AlphaFoldDB" id="A0A1C5GE39"/>
<evidence type="ECO:0000256" key="1">
    <source>
        <dbReference type="ARBA" id="ARBA00022676"/>
    </source>
</evidence>
<evidence type="ECO:0000259" key="3">
    <source>
        <dbReference type="Pfam" id="PF13579"/>
    </source>
</evidence>
<organism evidence="4 5">
    <name type="scientific">Micromonospora echinofusca</name>
    <dbReference type="NCBI Taxonomy" id="47858"/>
    <lineage>
        <taxon>Bacteria</taxon>
        <taxon>Bacillati</taxon>
        <taxon>Actinomycetota</taxon>
        <taxon>Actinomycetes</taxon>
        <taxon>Micromonosporales</taxon>
        <taxon>Micromonosporaceae</taxon>
        <taxon>Micromonospora</taxon>
    </lineage>
</organism>
<dbReference type="Pfam" id="PF13579">
    <property type="entry name" value="Glyco_trans_4_4"/>
    <property type="match status" value="1"/>
</dbReference>
<dbReference type="Gene3D" id="3.40.50.2000">
    <property type="entry name" value="Glycogen Phosphorylase B"/>
    <property type="match status" value="2"/>
</dbReference>
<evidence type="ECO:0000313" key="4">
    <source>
        <dbReference type="EMBL" id="SCG17396.1"/>
    </source>
</evidence>
<feature type="domain" description="Glycosyltransferase subfamily 4-like N-terminal" evidence="3">
    <location>
        <begin position="39"/>
        <end position="181"/>
    </location>
</feature>
<dbReference type="PANTHER" id="PTHR12526">
    <property type="entry name" value="GLYCOSYLTRANSFERASE"/>
    <property type="match status" value="1"/>
</dbReference>
<accession>A0A1C5GE39</accession>
<reference evidence="4 5" key="1">
    <citation type="submission" date="2016-06" db="EMBL/GenBank/DDBJ databases">
        <authorList>
            <person name="Kjaerup R.B."/>
            <person name="Dalgaard T.S."/>
            <person name="Juul-Madsen H.R."/>
        </authorList>
    </citation>
    <scope>NUCLEOTIDE SEQUENCE [LARGE SCALE GENOMIC DNA]</scope>
    <source>
        <strain evidence="4 5">DSM 43913</strain>
    </source>
</reference>
<dbReference type="PANTHER" id="PTHR12526:SF510">
    <property type="entry name" value="D-INOSITOL 3-PHOSPHATE GLYCOSYLTRANSFERASE"/>
    <property type="match status" value="1"/>
</dbReference>
<proteinExistence type="predicted"/>
<dbReference type="InterPro" id="IPR028098">
    <property type="entry name" value="Glyco_trans_4-like_N"/>
</dbReference>
<dbReference type="EMBL" id="LT607733">
    <property type="protein sequence ID" value="SCG17396.1"/>
    <property type="molecule type" value="Genomic_DNA"/>
</dbReference>
<evidence type="ECO:0000313" key="5">
    <source>
        <dbReference type="Proteomes" id="UP000198251"/>
    </source>
</evidence>
<dbReference type="RefSeq" id="WP_231925705.1">
    <property type="nucleotide sequence ID" value="NZ_LT607733.1"/>
</dbReference>
<gene>
    <name evidence="4" type="ORF">GA0070610_3707</name>
</gene>
<dbReference type="GeneID" id="95803437"/>
<dbReference type="Proteomes" id="UP000198251">
    <property type="component" value="Chromosome I"/>
</dbReference>